<sequence>MPYIFGLSAPTEPALLDLRDQYVHWLQSPQGESIRLADVVYTTIAHRPVQSHRLSISASTKPELVEKLRSATVVQASQEAARVAFVFSGQGSQYLGMGRSLYQTSTLFRQHIDQCHAILIDMGLPGVLPVVTAGAEGSGLSPLEEFQAYQTGVFAVEFALAKLWISWGLKPALVAGQGLGEYAALVVAGVLTLEGALTIVASRVQLLIRECVANSNGMLVVSLAPSAVREALHTSEHFDLLSISCCNSAFDCVISGPLWQLKALKDYLDAEVHCRSKFLTIPYDFASSKAFKSLDDDINITTSRIEIFAPIIPVLSNQFGEVIMPGDRSTFDGVYFARHSAHPMPFDKGTLQSLCMHASLHMDAWVDISPHATSFPMLESSPSVSEDASLESLRRQQTAWSLLAATLSDLYVANVNIRWRDVFSQLASSSCSKVPSNSLPKAKHSVRFQDEEPSERLSAIHDEPALIAAHPFLHSWAQFPSSDNGLVAVFETPATRLVDYVKDHIVCGSSAVCPVSVFSELVLSAISMSKRHLGISYQDSDVLLRQMHFSRPFIFNEDASQTIITSITLNNGFGIFSIHSRSGSFQAEDIHMNGEYRLQATHLRASKFNRALASIERHVDTLCDMSANNELQFFSSRTVFDVLFRRIITYGERYRTLESFTLSPRGMEAVAQFKLPASLVRAGEGYFIQPAFVEALVQVANLTADLSSGSQDAFLCSELGSLRTIPSQINATAQHTLYCSAASLEDGRLMVADVYAIADTGSGSRQLVAHLKGLQLRRVRVDVLRRGLSVLATTSLKLPLKRPSRSRETIINDEPVSPPSKSVSVSSSPTLVPDDASDDPVPGGKLGEPIPFDLDSGDHDQPVEKSKAAYGKASYQARGKDVPPAADDHIPLLNAQRVNKVPKVVHHVEDDFVPEQISMQPSEAARMKKLLRMEAIPAALQTSRNRRPPLFLVHDGSGIVTHYSRIGNIDRGLWGMFNPLFFENKHWDGVVPMAQAYAKHILNTSTGDAPILIGGWSFGGVLAYEIARQINARCPSKVLGILLIDSPGPIAHVPLSDSLIDSVVGLETSKSKSTLARLVKRQFQTNSRMLGRYDPLASNAPCPPIALLRSSEGFNPPGVADVPIWLADRHNTELATEGWRTLSKDPIKVIDIPGNHFEPFHPKNISEVSRCIAIGCEYLERL</sequence>
<dbReference type="Gene3D" id="3.30.70.250">
    <property type="entry name" value="Malonyl-CoA ACP transacylase, ACP-binding"/>
    <property type="match status" value="1"/>
</dbReference>
<dbReference type="PROSITE" id="PS52019">
    <property type="entry name" value="PKS_MFAS_DH"/>
    <property type="match status" value="1"/>
</dbReference>
<accession>A0A8H6ZQK7</accession>
<organism evidence="6 7">
    <name type="scientific">Pleurotus ostreatus</name>
    <name type="common">Oyster mushroom</name>
    <name type="synonym">White-rot fungus</name>
    <dbReference type="NCBI Taxonomy" id="5322"/>
    <lineage>
        <taxon>Eukaryota</taxon>
        <taxon>Fungi</taxon>
        <taxon>Dikarya</taxon>
        <taxon>Basidiomycota</taxon>
        <taxon>Agaricomycotina</taxon>
        <taxon>Agaricomycetes</taxon>
        <taxon>Agaricomycetidae</taxon>
        <taxon>Agaricales</taxon>
        <taxon>Pleurotineae</taxon>
        <taxon>Pleurotaceae</taxon>
        <taxon>Pleurotus</taxon>
    </lineage>
</organism>
<dbReference type="Pfam" id="PF14765">
    <property type="entry name" value="PS-DH"/>
    <property type="match status" value="1"/>
</dbReference>
<gene>
    <name evidence="6" type="ORF">PC9H_011052</name>
</gene>
<dbReference type="GeneID" id="59380870"/>
<dbReference type="InterPro" id="IPR049900">
    <property type="entry name" value="PKS_mFAS_DH"/>
</dbReference>
<feature type="region of interest" description="Disordered" evidence="4">
    <location>
        <begin position="802"/>
        <end position="863"/>
    </location>
</feature>
<dbReference type="Gene3D" id="3.40.50.1820">
    <property type="entry name" value="alpha/beta hydrolase"/>
    <property type="match status" value="1"/>
</dbReference>
<dbReference type="InterPro" id="IPR001227">
    <property type="entry name" value="Ac_transferase_dom_sf"/>
</dbReference>
<dbReference type="InterPro" id="IPR016036">
    <property type="entry name" value="Malonyl_transacylase_ACP-bd"/>
</dbReference>
<dbReference type="GO" id="GO:0004312">
    <property type="term" value="F:fatty acid synthase activity"/>
    <property type="evidence" value="ECO:0007669"/>
    <property type="project" value="TreeGrafter"/>
</dbReference>
<dbReference type="VEuPathDB" id="FungiDB:PC9H_011052"/>
<dbReference type="InterPro" id="IPR050091">
    <property type="entry name" value="PKS_NRPS_Biosynth_Enz"/>
</dbReference>
<evidence type="ECO:0000256" key="2">
    <source>
        <dbReference type="ARBA" id="ARBA00022553"/>
    </source>
</evidence>
<dbReference type="OrthoDB" id="329835at2759"/>
<dbReference type="AlphaFoldDB" id="A0A8H6ZQK7"/>
<comment type="caution">
    <text evidence="6">The sequence shown here is derived from an EMBL/GenBank/DDBJ whole genome shotgun (WGS) entry which is preliminary data.</text>
</comment>
<dbReference type="PANTHER" id="PTHR43775">
    <property type="entry name" value="FATTY ACID SYNTHASE"/>
    <property type="match status" value="1"/>
</dbReference>
<dbReference type="InterPro" id="IPR029058">
    <property type="entry name" value="AB_hydrolase_fold"/>
</dbReference>
<dbReference type="SMART" id="SM00827">
    <property type="entry name" value="PKS_AT"/>
    <property type="match status" value="1"/>
</dbReference>
<keyword evidence="7" id="KW-1185">Reference proteome</keyword>
<dbReference type="InterPro" id="IPR049551">
    <property type="entry name" value="PKS_DH_C"/>
</dbReference>
<evidence type="ECO:0000313" key="7">
    <source>
        <dbReference type="Proteomes" id="UP000623687"/>
    </source>
</evidence>
<feature type="region of interest" description="N-terminal hotdog fold" evidence="3">
    <location>
        <begin position="470"/>
        <end position="603"/>
    </location>
</feature>
<keyword evidence="2" id="KW-0597">Phosphoprotein</keyword>
<dbReference type="Pfam" id="PF00975">
    <property type="entry name" value="Thioesterase"/>
    <property type="match status" value="1"/>
</dbReference>
<evidence type="ECO:0000256" key="1">
    <source>
        <dbReference type="ARBA" id="ARBA00022450"/>
    </source>
</evidence>
<reference evidence="6" key="1">
    <citation type="submission" date="2019-07" db="EMBL/GenBank/DDBJ databases">
        <authorList>
            <person name="Palmer J.M."/>
        </authorList>
    </citation>
    <scope>NUCLEOTIDE SEQUENCE</scope>
    <source>
        <strain evidence="6">PC9</strain>
    </source>
</reference>
<dbReference type="Proteomes" id="UP000623687">
    <property type="component" value="Unassembled WGS sequence"/>
</dbReference>
<dbReference type="RefSeq" id="XP_036627920.1">
    <property type="nucleotide sequence ID" value="XM_036780537.1"/>
</dbReference>
<dbReference type="SUPFAM" id="SSF53474">
    <property type="entry name" value="alpha/beta-Hydrolases"/>
    <property type="match status" value="1"/>
</dbReference>
<feature type="domain" description="PKS/mFAS DH" evidence="5">
    <location>
        <begin position="470"/>
        <end position="785"/>
    </location>
</feature>
<dbReference type="Pfam" id="PF00698">
    <property type="entry name" value="Acyl_transf_1"/>
    <property type="match status" value="1"/>
</dbReference>
<feature type="region of interest" description="C-terminal hotdog fold" evidence="3">
    <location>
        <begin position="631"/>
        <end position="785"/>
    </location>
</feature>
<comment type="caution">
    <text evidence="3">Lacks conserved residue(s) required for the propagation of feature annotation.</text>
</comment>
<keyword evidence="1" id="KW-0596">Phosphopantetheine</keyword>
<evidence type="ECO:0000313" key="6">
    <source>
        <dbReference type="EMBL" id="KAF7422888.1"/>
    </source>
</evidence>
<dbReference type="Pfam" id="PF22621">
    <property type="entry name" value="CurL-like_PKS_C"/>
    <property type="match status" value="1"/>
</dbReference>
<name>A0A8H6ZQK7_PLEOS</name>
<dbReference type="InterPro" id="IPR016035">
    <property type="entry name" value="Acyl_Trfase/lysoPLipase"/>
</dbReference>
<dbReference type="InterPro" id="IPR042104">
    <property type="entry name" value="PKS_dehydratase_sf"/>
</dbReference>
<evidence type="ECO:0000256" key="3">
    <source>
        <dbReference type="PROSITE-ProRule" id="PRU01363"/>
    </source>
</evidence>
<dbReference type="SUPFAM" id="SSF52151">
    <property type="entry name" value="FabD/lysophospholipase-like"/>
    <property type="match status" value="1"/>
</dbReference>
<dbReference type="Gene3D" id="3.40.366.10">
    <property type="entry name" value="Malonyl-Coenzyme A Acyl Carrier Protein, domain 2"/>
    <property type="match status" value="1"/>
</dbReference>
<dbReference type="EMBL" id="JACETU010000008">
    <property type="protein sequence ID" value="KAF7422888.1"/>
    <property type="molecule type" value="Genomic_DNA"/>
</dbReference>
<dbReference type="SUPFAM" id="SSF55048">
    <property type="entry name" value="Probable ACP-binding domain of malonyl-CoA ACP transacylase"/>
    <property type="match status" value="1"/>
</dbReference>
<feature type="compositionally biased region" description="Low complexity" evidence="4">
    <location>
        <begin position="819"/>
        <end position="829"/>
    </location>
</feature>
<proteinExistence type="predicted"/>
<dbReference type="Gene3D" id="3.10.129.110">
    <property type="entry name" value="Polyketide synthase dehydratase"/>
    <property type="match status" value="1"/>
</dbReference>
<dbReference type="Gene3D" id="3.30.70.3290">
    <property type="match status" value="1"/>
</dbReference>
<protein>
    <recommendedName>
        <fullName evidence="5">PKS/mFAS DH domain-containing protein</fullName>
    </recommendedName>
</protein>
<dbReference type="InterPro" id="IPR001031">
    <property type="entry name" value="Thioesterase"/>
</dbReference>
<evidence type="ECO:0000259" key="5">
    <source>
        <dbReference type="PROSITE" id="PS52019"/>
    </source>
</evidence>
<dbReference type="GO" id="GO:0006633">
    <property type="term" value="P:fatty acid biosynthetic process"/>
    <property type="evidence" value="ECO:0007669"/>
    <property type="project" value="TreeGrafter"/>
</dbReference>
<evidence type="ECO:0000256" key="4">
    <source>
        <dbReference type="SAM" id="MobiDB-lite"/>
    </source>
</evidence>
<dbReference type="InterPro" id="IPR014043">
    <property type="entry name" value="Acyl_transferase_dom"/>
</dbReference>
<dbReference type="PANTHER" id="PTHR43775:SF37">
    <property type="entry name" value="SI:DKEY-61P9.11"/>
    <property type="match status" value="1"/>
</dbReference>